<feature type="region of interest" description="Disordered" evidence="3">
    <location>
        <begin position="97"/>
        <end position="127"/>
    </location>
</feature>
<proteinExistence type="predicted"/>
<feature type="region of interest" description="Disordered" evidence="3">
    <location>
        <begin position="361"/>
        <end position="384"/>
    </location>
</feature>
<dbReference type="InterPro" id="IPR051992">
    <property type="entry name" value="OxStress_Response_Reg"/>
</dbReference>
<dbReference type="GO" id="GO:0005634">
    <property type="term" value="C:nucleus"/>
    <property type="evidence" value="ECO:0007669"/>
    <property type="project" value="UniProtKB-SubCell"/>
</dbReference>
<evidence type="ECO:0000256" key="3">
    <source>
        <dbReference type="SAM" id="MobiDB-lite"/>
    </source>
</evidence>
<reference evidence="4" key="1">
    <citation type="submission" date="2020-06" db="EMBL/GenBank/DDBJ databases">
        <title>WGS assembly of Ceratodon purpureus strain R40.</title>
        <authorList>
            <person name="Carey S.B."/>
            <person name="Jenkins J."/>
            <person name="Shu S."/>
            <person name="Lovell J.T."/>
            <person name="Sreedasyam A."/>
            <person name="Maumus F."/>
            <person name="Tiley G.P."/>
            <person name="Fernandez-Pozo N."/>
            <person name="Barry K."/>
            <person name="Chen C."/>
            <person name="Wang M."/>
            <person name="Lipzen A."/>
            <person name="Daum C."/>
            <person name="Saski C.A."/>
            <person name="Payton A.C."/>
            <person name="Mcbreen J.C."/>
            <person name="Conrad R.E."/>
            <person name="Kollar L.M."/>
            <person name="Olsson S."/>
            <person name="Huttunen S."/>
            <person name="Landis J.B."/>
            <person name="Wickett N.J."/>
            <person name="Johnson M.G."/>
            <person name="Rensing S.A."/>
            <person name="Grimwood J."/>
            <person name="Schmutz J."/>
            <person name="Mcdaniel S.F."/>
        </authorList>
    </citation>
    <scope>NUCLEOTIDE SEQUENCE</scope>
    <source>
        <strain evidence="4">R40</strain>
    </source>
</reference>
<dbReference type="PANTHER" id="PTHR33172:SF96">
    <property type="entry name" value="PROTEIN OXIDATIVE STRESS 3 LIKE 3"/>
    <property type="match status" value="1"/>
</dbReference>
<feature type="compositionally biased region" description="Low complexity" evidence="3">
    <location>
        <begin position="197"/>
        <end position="214"/>
    </location>
</feature>
<sequence>MSIRYQCLEMGLGSTIGHQNTSDGSTLRRHSNTSHETSFSNFQMYVQPQSDMKGQFLATHLKDVSAVVTARLSSSPIPAASSPNALNFASEVCTDASPKQPATSWSNGTISSVTTEDGEKVSSGSDGSMTMVGGACEAHSRRFQGFPGTIVGGGLSKSLADRALRVKVSSGKPGVVEHIVSLNGGYVYGSPNQNALAEHSSESSSSICQASEDSGSCSSDTGGEEAQSAYRGPLSKGSLSALEESLPIKRHGLSKFFGGKSRSFSSLAEVSSVTELAKPNNPYAKRQKMGFNCPLRDKNRSYPPPTRSSGSSIAKKLPSSGSRNTLAVAVILGGLKDEHNEQLRDVPNSVRNFENRSFASRSYSLTDLPHAANPPPPRRAFAGP</sequence>
<accession>A0A8T0GK61</accession>
<keyword evidence="5" id="KW-1185">Reference proteome</keyword>
<feature type="region of interest" description="Disordered" evidence="3">
    <location>
        <begin position="293"/>
        <end position="319"/>
    </location>
</feature>
<protein>
    <submittedName>
        <fullName evidence="4">Uncharacterized protein</fullName>
    </submittedName>
</protein>
<dbReference type="Proteomes" id="UP000822688">
    <property type="component" value="Chromosome 10"/>
</dbReference>
<dbReference type="PANTHER" id="PTHR33172">
    <property type="entry name" value="OS08G0516900 PROTEIN"/>
    <property type="match status" value="1"/>
</dbReference>
<keyword evidence="2" id="KW-0539">Nucleus</keyword>
<dbReference type="AlphaFoldDB" id="A0A8T0GK61"/>
<gene>
    <name evidence="4" type="ORF">KC19_10G101500</name>
</gene>
<comment type="caution">
    <text evidence="4">The sequence shown here is derived from an EMBL/GenBank/DDBJ whole genome shotgun (WGS) entry which is preliminary data.</text>
</comment>
<dbReference type="GO" id="GO:0006950">
    <property type="term" value="P:response to stress"/>
    <property type="evidence" value="ECO:0007669"/>
    <property type="project" value="UniProtKB-ARBA"/>
</dbReference>
<dbReference type="EMBL" id="CM026431">
    <property type="protein sequence ID" value="KAG0559400.1"/>
    <property type="molecule type" value="Genomic_DNA"/>
</dbReference>
<name>A0A8T0GK61_CERPU</name>
<evidence type="ECO:0000313" key="5">
    <source>
        <dbReference type="Proteomes" id="UP000822688"/>
    </source>
</evidence>
<comment type="subcellular location">
    <subcellularLocation>
        <location evidence="1">Nucleus</location>
    </subcellularLocation>
</comment>
<organism evidence="4 5">
    <name type="scientific">Ceratodon purpureus</name>
    <name type="common">Fire moss</name>
    <name type="synonym">Dicranum purpureum</name>
    <dbReference type="NCBI Taxonomy" id="3225"/>
    <lineage>
        <taxon>Eukaryota</taxon>
        <taxon>Viridiplantae</taxon>
        <taxon>Streptophyta</taxon>
        <taxon>Embryophyta</taxon>
        <taxon>Bryophyta</taxon>
        <taxon>Bryophytina</taxon>
        <taxon>Bryopsida</taxon>
        <taxon>Dicranidae</taxon>
        <taxon>Pseudoditrichales</taxon>
        <taxon>Ditrichaceae</taxon>
        <taxon>Ceratodon</taxon>
    </lineage>
</organism>
<evidence type="ECO:0000313" key="4">
    <source>
        <dbReference type="EMBL" id="KAG0559400.1"/>
    </source>
</evidence>
<evidence type="ECO:0000256" key="2">
    <source>
        <dbReference type="ARBA" id="ARBA00023242"/>
    </source>
</evidence>
<feature type="compositionally biased region" description="Polar residues" evidence="3">
    <location>
        <begin position="100"/>
        <end position="115"/>
    </location>
</feature>
<evidence type="ECO:0000256" key="1">
    <source>
        <dbReference type="ARBA" id="ARBA00004123"/>
    </source>
</evidence>
<feature type="region of interest" description="Disordered" evidence="3">
    <location>
        <begin position="197"/>
        <end position="234"/>
    </location>
</feature>